<comment type="similarity">
    <text evidence="1">Belongs to the CWF19 family.</text>
</comment>
<comment type="caution">
    <text evidence="4">The sequence shown here is derived from an EMBL/GenBank/DDBJ whole genome shotgun (WGS) entry which is preliminary data.</text>
</comment>
<dbReference type="Pfam" id="PF04677">
    <property type="entry name" value="CwfJ_C_1"/>
    <property type="match status" value="1"/>
</dbReference>
<dbReference type="InterPro" id="IPR002347">
    <property type="entry name" value="SDR_fam"/>
</dbReference>
<dbReference type="Pfam" id="PF04676">
    <property type="entry name" value="CwfJ_C_2"/>
    <property type="match status" value="1"/>
</dbReference>
<organism evidence="4 5">
    <name type="scientific">Choanephora cucurbitarum</name>
    <dbReference type="NCBI Taxonomy" id="101091"/>
    <lineage>
        <taxon>Eukaryota</taxon>
        <taxon>Fungi</taxon>
        <taxon>Fungi incertae sedis</taxon>
        <taxon>Mucoromycota</taxon>
        <taxon>Mucoromycotina</taxon>
        <taxon>Mucoromycetes</taxon>
        <taxon>Mucorales</taxon>
        <taxon>Mucorineae</taxon>
        <taxon>Choanephoraceae</taxon>
        <taxon>Choanephoroideae</taxon>
        <taxon>Choanephora</taxon>
    </lineage>
</organism>
<gene>
    <name evidence="4" type="primary">CWF19L2</name>
    <name evidence="4" type="ORF">A0J61_07918</name>
</gene>
<reference evidence="4 5" key="1">
    <citation type="submission" date="2016-03" db="EMBL/GenBank/DDBJ databases">
        <title>Choanephora cucurbitarum.</title>
        <authorList>
            <person name="Min B."/>
            <person name="Park H."/>
            <person name="Park J.-H."/>
            <person name="Shin H.-D."/>
            <person name="Choi I.-G."/>
        </authorList>
    </citation>
    <scope>NUCLEOTIDE SEQUENCE [LARGE SCALE GENOMIC DNA]</scope>
    <source>
        <strain evidence="4 5">KUS-F28377</strain>
    </source>
</reference>
<proteinExistence type="inferred from homology"/>
<dbReference type="OrthoDB" id="2113965at2759"/>
<dbReference type="PANTHER" id="PTHR12072:SF5">
    <property type="entry name" value="CWF19-LIKE PROTEIN 2"/>
    <property type="match status" value="1"/>
</dbReference>
<evidence type="ECO:0000259" key="3">
    <source>
        <dbReference type="Pfam" id="PF04677"/>
    </source>
</evidence>
<sequence length="386" mass="44140">MDLEFAKRIVADSAFESNLDYMDEKADIMASKKGMSEEQKMRRAVTDFKRTQEALEKCKFCYHDNRPPQACLVSLATTCYLALPQVHELTPGHCMIVPLQHVSSMLECDDDVWTEVRCLMKMFHAQNKGCIFMETVVNVRSQRHTAIEVIPIPYGIYEDAPAYFKEGIMGSDEEWSQHKKLIDTSTKGFRHSMVKHLPYFHVWFGLDKGYGHVIENAQRFPYWFGKEVIAGMMDIGPELWRKPRYHRFEDNNQRRLEFMKDWRQWDWTAAFVIESGTKKRSKSGTYIVTGASRGLGLEFVKQIVANGNRVFACARNPDNAPGLAKLVDNQKVFAVKMDADDEASIKTAAEEINAKAPEGVDVLINNAGMLSAMGSTFETWMICSRR</sequence>
<evidence type="ECO:0000259" key="2">
    <source>
        <dbReference type="Pfam" id="PF04676"/>
    </source>
</evidence>
<dbReference type="SUPFAM" id="SSF51735">
    <property type="entry name" value="NAD(P)-binding Rossmann-fold domains"/>
    <property type="match status" value="1"/>
</dbReference>
<feature type="domain" description="Cwf19-like C-terminal" evidence="3">
    <location>
        <begin position="47"/>
        <end position="165"/>
    </location>
</feature>
<dbReference type="InterPro" id="IPR036291">
    <property type="entry name" value="NAD(P)-bd_dom_sf"/>
</dbReference>
<dbReference type="Gene3D" id="3.40.50.720">
    <property type="entry name" value="NAD(P)-binding Rossmann-like Domain"/>
    <property type="match status" value="1"/>
</dbReference>
<dbReference type="InParanoid" id="A0A1C7N4T0"/>
<dbReference type="InterPro" id="IPR006767">
    <property type="entry name" value="Cwf19-like_C_dom-2"/>
</dbReference>
<evidence type="ECO:0000313" key="5">
    <source>
        <dbReference type="Proteomes" id="UP000093000"/>
    </source>
</evidence>
<dbReference type="EMBL" id="LUGH01000567">
    <property type="protein sequence ID" value="OBZ84028.1"/>
    <property type="molecule type" value="Genomic_DNA"/>
</dbReference>
<evidence type="ECO:0000313" key="4">
    <source>
        <dbReference type="EMBL" id="OBZ84028.1"/>
    </source>
</evidence>
<name>A0A1C7N4T0_9FUNG</name>
<dbReference type="InterPro" id="IPR006768">
    <property type="entry name" value="Cwf19-like_C_dom-1"/>
</dbReference>
<dbReference type="Gene3D" id="3.30.428.10">
    <property type="entry name" value="HIT-like"/>
    <property type="match status" value="1"/>
</dbReference>
<keyword evidence="5" id="KW-1185">Reference proteome</keyword>
<dbReference type="GO" id="GO:0000398">
    <property type="term" value="P:mRNA splicing, via spliceosome"/>
    <property type="evidence" value="ECO:0007669"/>
    <property type="project" value="TreeGrafter"/>
</dbReference>
<evidence type="ECO:0000256" key="1">
    <source>
        <dbReference type="ARBA" id="ARBA00006795"/>
    </source>
</evidence>
<dbReference type="Pfam" id="PF00106">
    <property type="entry name" value="adh_short"/>
    <property type="match status" value="1"/>
</dbReference>
<dbReference type="PANTHER" id="PTHR12072">
    <property type="entry name" value="CWF19, CELL CYCLE CONTROL PROTEIN"/>
    <property type="match status" value="1"/>
</dbReference>
<dbReference type="PRINTS" id="PR00081">
    <property type="entry name" value="GDHRDH"/>
</dbReference>
<protein>
    <submittedName>
        <fullName evidence="4">CWF19-like protein 2</fullName>
    </submittedName>
</protein>
<dbReference type="InterPro" id="IPR040194">
    <property type="entry name" value="Cwf19-like"/>
</dbReference>
<feature type="domain" description="Cwf19-like protein C-terminal" evidence="2">
    <location>
        <begin position="174"/>
        <end position="268"/>
    </location>
</feature>
<dbReference type="Proteomes" id="UP000093000">
    <property type="component" value="Unassembled WGS sequence"/>
</dbReference>
<dbReference type="AlphaFoldDB" id="A0A1C7N4T0"/>
<dbReference type="STRING" id="101091.A0A1C7N4T0"/>
<accession>A0A1C7N4T0</accession>
<dbReference type="InterPro" id="IPR036265">
    <property type="entry name" value="HIT-like_sf"/>
</dbReference>
<dbReference type="SUPFAM" id="SSF54197">
    <property type="entry name" value="HIT-like"/>
    <property type="match status" value="1"/>
</dbReference>
<dbReference type="GO" id="GO:0071014">
    <property type="term" value="C:post-mRNA release spliceosomal complex"/>
    <property type="evidence" value="ECO:0007669"/>
    <property type="project" value="TreeGrafter"/>
</dbReference>